<dbReference type="SMART" id="SM00382">
    <property type="entry name" value="AAA"/>
    <property type="match status" value="1"/>
</dbReference>
<dbReference type="GO" id="GO:0005524">
    <property type="term" value="F:ATP binding"/>
    <property type="evidence" value="ECO:0007669"/>
    <property type="project" value="UniProtKB-KW"/>
</dbReference>
<feature type="transmembrane region" description="Helical" evidence="7">
    <location>
        <begin position="33"/>
        <end position="60"/>
    </location>
</feature>
<comment type="subcellular location">
    <subcellularLocation>
        <location evidence="1">Cell membrane</location>
        <topology evidence="1">Multi-pass membrane protein</topology>
    </subcellularLocation>
</comment>
<dbReference type="EMBL" id="AP017368">
    <property type="protein sequence ID" value="BAV92265.1"/>
    <property type="molecule type" value="Genomic_DNA"/>
</dbReference>
<keyword evidence="6 7" id="KW-0472">Membrane</keyword>
<keyword evidence="10" id="KW-1185">Reference proteome</keyword>
<evidence type="ECO:0000313" key="9">
    <source>
        <dbReference type="EMBL" id="BAV92265.1"/>
    </source>
</evidence>
<gene>
    <name evidence="9" type="primary">msbA</name>
    <name evidence="9" type="ORF">RSDT_0753</name>
</gene>
<sequence length="611" mass="66736">MPILRHFFEKFLADFLQVFKVLPRPLRHATLRVFCHIIVLACLEVSAILSISLLTVSIAAPEKLRDLAPVAAFFRVVPPMDELCAEPRGFALLISSIVVVLIAIKNGMSAFVGLTTARLGEEIALFAGETVFRHYLYSPYIVHLAGDSLRMFQALSWRTNLGNFVINLMTIYSYAVISIAMLVTLASATPQMILLIILSVVLASVLIYKSLKCSMDRADESAAECGRRENAATMNAMHGIREALIYRQQQVFFEAFRNACRDGIPDRTFLIASPPIPTWTLETVGFLVIPVTLWAMYTLQDASMARITGVLTMIMLISWRVLPMLNRSLSAFVSARGMRHAAMDCLARVENAIANPAPELPAPDLNFTLHEGIAFVDASFRYPGAQEDSLHNLNFYIPCGARVGIIGQSGAGKSSIAGMISGLVQPTAGAILADGRTLDPPALAAYTMCVGYVPQTSYIMPGTLAENVAFSQWGKPCDEEKVKKVCRMVALDIVQTRGITMRVGEKGSGISGGQAQRLSIARALYTNPSLLILDEATSSLDTGVETSIMNTIFSLPESITTVVIAHRLSTVERCSMLLWIDKGKLVGSGPPSVILPKYMQFLTAKEETKIF</sequence>
<feature type="transmembrane region" description="Helical" evidence="7">
    <location>
        <begin position="164"/>
        <end position="186"/>
    </location>
</feature>
<name>A0A1J1DQY8_9BACT</name>
<dbReference type="AlphaFoldDB" id="A0A1J1DQY8"/>
<dbReference type="InterPro" id="IPR036640">
    <property type="entry name" value="ABC1_TM_sf"/>
</dbReference>
<dbReference type="InterPro" id="IPR017871">
    <property type="entry name" value="ABC_transporter-like_CS"/>
</dbReference>
<feature type="transmembrane region" description="Helical" evidence="7">
    <location>
        <begin position="303"/>
        <end position="322"/>
    </location>
</feature>
<feature type="transmembrane region" description="Helical" evidence="7">
    <location>
        <begin position="192"/>
        <end position="211"/>
    </location>
</feature>
<reference evidence="9 10" key="1">
    <citation type="journal article" date="2017" name="ISME J.">
        <title>Genome of 'Ca. Desulfovibrio trichonymphae', an H2-oxidizing bacterium in a tripartite symbiotic system within a protist cell in the termite gut.</title>
        <authorList>
            <person name="Kuwahara H."/>
            <person name="Yuki M."/>
            <person name="Izawa K."/>
            <person name="Ohkuma M."/>
            <person name="Hongoh Y."/>
        </authorList>
    </citation>
    <scope>NUCLEOTIDE SEQUENCE [LARGE SCALE GENOMIC DNA]</scope>
    <source>
        <strain evidence="9 10">Rs-N31</strain>
    </source>
</reference>
<dbReference type="SUPFAM" id="SSF90123">
    <property type="entry name" value="ABC transporter transmembrane region"/>
    <property type="match status" value="1"/>
</dbReference>
<dbReference type="Gene3D" id="1.20.1560.10">
    <property type="entry name" value="ABC transporter type 1, transmembrane domain"/>
    <property type="match status" value="1"/>
</dbReference>
<keyword evidence="4 9" id="KW-0067">ATP-binding</keyword>
<evidence type="ECO:0000256" key="2">
    <source>
        <dbReference type="ARBA" id="ARBA00022692"/>
    </source>
</evidence>
<dbReference type="Pfam" id="PF00005">
    <property type="entry name" value="ABC_tran"/>
    <property type="match status" value="1"/>
</dbReference>
<dbReference type="SUPFAM" id="SSF52540">
    <property type="entry name" value="P-loop containing nucleoside triphosphate hydrolases"/>
    <property type="match status" value="1"/>
</dbReference>
<keyword evidence="5 7" id="KW-1133">Transmembrane helix</keyword>
<evidence type="ECO:0000313" key="10">
    <source>
        <dbReference type="Proteomes" id="UP000242645"/>
    </source>
</evidence>
<dbReference type="Proteomes" id="UP000242645">
    <property type="component" value="Chromosome"/>
</dbReference>
<evidence type="ECO:0000256" key="6">
    <source>
        <dbReference type="ARBA" id="ARBA00023136"/>
    </source>
</evidence>
<dbReference type="GO" id="GO:0016887">
    <property type="term" value="F:ATP hydrolysis activity"/>
    <property type="evidence" value="ECO:0007669"/>
    <property type="project" value="InterPro"/>
</dbReference>
<dbReference type="RefSeq" id="WP_172414416.1">
    <property type="nucleotide sequence ID" value="NZ_AP017368.1"/>
</dbReference>
<keyword evidence="2 7" id="KW-0812">Transmembrane</keyword>
<protein>
    <submittedName>
        <fullName evidence="9">Putative ABC-type lipidA/LPS exporter ATP-binding/permease protein</fullName>
    </submittedName>
</protein>
<dbReference type="Gene3D" id="3.40.50.300">
    <property type="entry name" value="P-loop containing nucleotide triphosphate hydrolases"/>
    <property type="match status" value="1"/>
</dbReference>
<dbReference type="GO" id="GO:0005886">
    <property type="term" value="C:plasma membrane"/>
    <property type="evidence" value="ECO:0007669"/>
    <property type="project" value="UniProtKB-SubCell"/>
</dbReference>
<dbReference type="InterPro" id="IPR003593">
    <property type="entry name" value="AAA+_ATPase"/>
</dbReference>
<evidence type="ECO:0000259" key="8">
    <source>
        <dbReference type="PROSITE" id="PS50893"/>
    </source>
</evidence>
<evidence type="ECO:0000256" key="5">
    <source>
        <dbReference type="ARBA" id="ARBA00022989"/>
    </source>
</evidence>
<dbReference type="InterPro" id="IPR027417">
    <property type="entry name" value="P-loop_NTPase"/>
</dbReference>
<dbReference type="InterPro" id="IPR003439">
    <property type="entry name" value="ABC_transporter-like_ATP-bd"/>
</dbReference>
<feature type="transmembrane region" description="Helical" evidence="7">
    <location>
        <begin position="89"/>
        <end position="108"/>
    </location>
</feature>
<dbReference type="GO" id="GO:0034040">
    <property type="term" value="F:ATPase-coupled lipid transmembrane transporter activity"/>
    <property type="evidence" value="ECO:0007669"/>
    <property type="project" value="TreeGrafter"/>
</dbReference>
<organism evidence="9 10">
    <name type="scientific">Candidatus Desulfovibrio trichonymphae</name>
    <dbReference type="NCBI Taxonomy" id="1725232"/>
    <lineage>
        <taxon>Bacteria</taxon>
        <taxon>Pseudomonadati</taxon>
        <taxon>Thermodesulfobacteriota</taxon>
        <taxon>Desulfovibrionia</taxon>
        <taxon>Desulfovibrionales</taxon>
        <taxon>Desulfovibrionaceae</taxon>
        <taxon>Desulfovibrio</taxon>
    </lineage>
</organism>
<dbReference type="KEGG" id="dtr:RSDT_0753"/>
<evidence type="ECO:0000256" key="3">
    <source>
        <dbReference type="ARBA" id="ARBA00022741"/>
    </source>
</evidence>
<evidence type="ECO:0000256" key="4">
    <source>
        <dbReference type="ARBA" id="ARBA00022840"/>
    </source>
</evidence>
<proteinExistence type="predicted"/>
<dbReference type="CDD" id="cd03228">
    <property type="entry name" value="ABCC_MRP_Like"/>
    <property type="match status" value="1"/>
</dbReference>
<dbReference type="InterPro" id="IPR039421">
    <property type="entry name" value="Type_1_exporter"/>
</dbReference>
<dbReference type="PANTHER" id="PTHR24221">
    <property type="entry name" value="ATP-BINDING CASSETTE SUB-FAMILY B"/>
    <property type="match status" value="1"/>
</dbReference>
<dbReference type="PANTHER" id="PTHR24221:SF654">
    <property type="entry name" value="ATP-BINDING CASSETTE SUB-FAMILY B MEMBER 6"/>
    <property type="match status" value="1"/>
</dbReference>
<dbReference type="PROSITE" id="PS50893">
    <property type="entry name" value="ABC_TRANSPORTER_2"/>
    <property type="match status" value="1"/>
</dbReference>
<accession>A0A1J1DQY8</accession>
<keyword evidence="3" id="KW-0547">Nucleotide-binding</keyword>
<dbReference type="PROSITE" id="PS00211">
    <property type="entry name" value="ABC_TRANSPORTER_1"/>
    <property type="match status" value="1"/>
</dbReference>
<evidence type="ECO:0000256" key="7">
    <source>
        <dbReference type="SAM" id="Phobius"/>
    </source>
</evidence>
<evidence type="ECO:0000256" key="1">
    <source>
        <dbReference type="ARBA" id="ARBA00004651"/>
    </source>
</evidence>
<feature type="domain" description="ABC transporter" evidence="8">
    <location>
        <begin position="373"/>
        <end position="607"/>
    </location>
</feature>